<feature type="compositionally biased region" description="Low complexity" evidence="8">
    <location>
        <begin position="216"/>
        <end position="232"/>
    </location>
</feature>
<feature type="transmembrane region" description="Helical" evidence="9">
    <location>
        <begin position="810"/>
        <end position="833"/>
    </location>
</feature>
<dbReference type="PANTHER" id="PTHR45711:SF6">
    <property type="entry name" value="CHLORIDE CHANNEL PROTEIN"/>
    <property type="match status" value="1"/>
</dbReference>
<dbReference type="SUPFAM" id="SSF54631">
    <property type="entry name" value="CBS-domain pair"/>
    <property type="match status" value="1"/>
</dbReference>
<reference evidence="11" key="1">
    <citation type="submission" date="2021-06" db="EMBL/GenBank/DDBJ databases">
        <title>Genome Sequence of Mortierella hyaline Strain SCG-10, a Cold-Adapted, Nitrate-Reducing Fungus Isolated from Soil in Minnesota, USA.</title>
        <authorList>
            <person name="Aldossari N."/>
        </authorList>
    </citation>
    <scope>NUCLEOTIDE SEQUENCE</scope>
    <source>
        <strain evidence="11">SCG-10</strain>
    </source>
</reference>
<dbReference type="GO" id="GO:0005769">
    <property type="term" value="C:early endosome"/>
    <property type="evidence" value="ECO:0007669"/>
    <property type="project" value="TreeGrafter"/>
</dbReference>
<protein>
    <recommendedName>
        <fullName evidence="10">CBS domain-containing protein</fullName>
    </recommendedName>
</protein>
<dbReference type="GO" id="GO:0005886">
    <property type="term" value="C:plasma membrane"/>
    <property type="evidence" value="ECO:0007669"/>
    <property type="project" value="TreeGrafter"/>
</dbReference>
<keyword evidence="12" id="KW-1185">Reference proteome</keyword>
<dbReference type="InterPro" id="IPR000644">
    <property type="entry name" value="CBS_dom"/>
</dbReference>
<feature type="region of interest" description="Disordered" evidence="8">
    <location>
        <begin position="1090"/>
        <end position="1172"/>
    </location>
</feature>
<feature type="transmembrane region" description="Helical" evidence="9">
    <location>
        <begin position="840"/>
        <end position="863"/>
    </location>
</feature>
<feature type="compositionally biased region" description="Low complexity" evidence="8">
    <location>
        <begin position="315"/>
        <end position="326"/>
    </location>
</feature>
<sequence length="1247" mass="137499">MSPPNQPRQSLSAQLAPDYHDFVSDVSSNNNRPLSTTSSAGGQTKTTPSSTTSPSNRFLDAVDAVTGRNKQEQARARRANQPSFSGSAFTSDNDDNAEDDDQVDNDERQGLLKHRPSSNNSQGILGTSNSNDNDDSSNNGQTPTLRLPPLNKSQVKVPDPSRPAYKLGAPLSSKPPRAPSSSSPPKTKKLSSQEPTPTITAAHPSDYDHHLLNETSSLLGNNSGSRSRNPQGNGNGNGHEQQERWTNEGSRKRTPRYNGPAVDADQQDGDGDGDGLDNTSETDSLRRPSRARSLSPNMESRRGNRGRVIFRNYPSSGRGRSNGGNRALQNLRRSSIANINLVKEKLLTRRSGLYDDAKEALVKENNGIRIWYHNYTTIDWIHDFVKERVRLRHLRSIGGIRGMLKNRADSLKGWVLVLLTGVITACLAAFIDVSSWWLGDLRMGYCTTNFWWSQYFCCWGTAGTDAGSCPEWVSWSQALSSDKVILGLSRDTFDWIVYCCFGVLFAGICVVMVTSDGTVSQQKSHGSTKRRNEPNGTGGGIPRSASRTSMETVLNSSQPKKIAYFGAGSGIPEVKTILGGFVIRGFLGFRTLMIKLIGLPLMVASGLNMGKQGPLVHIACCVANIVCRIFDKYNRNDGKRREILSAAAASGVAVAFGAPIGGVLFSLEEVSYYFPSKTMWRTYFCALVSAVVLKMINPYRVGKTVLFQVTYDRDWHLFESVPFFFISVFGGVYGAVFSQFHMNYSRFRSRTWIGRHPVQEVLIVTLLTCAIQWLNPWTRVNLLQLLTNLYSECTPENNLNGMCATNIDQIYPIFLLLAEVFVMKVVLNFITFGVKVPGGIFIPTMVAGAVFGRMVGLGVQWLIVKYPEHQVFAVCEGDSMDCIIPGLYAMIGAAACLSGVTRMTVSLVVIMFELTGAMTYSLPIMMAVMIGKFVGDAFSPDAFFNKLIDLNEHPYLDNKKDYNTFGTAADIADRYLETIDVNAINDVDSLRRKVEILAASGYSDGGVPIVDRGILVGYIASNELGHALDLAEQKHPDCICVFRNRASSNVPATEIITSLNGLEAQVGKVSSPTQDASYSSEYVAHRQSIRMPENSSQDWVQPPPSSGRSGVDYDNDMQGYDRPIRDSQYLGSHGNKMHPDDDDADLLHPDGSRRPHPRRYSSTGTSDLLRDPSRTMDFTPFTDQAPLSVSLFSSMDLVMELFIKLGIKYVCVVKAGEHYGMIHKKRLLSFLKENDEKQKRDARSSCF</sequence>
<evidence type="ECO:0000313" key="11">
    <source>
        <dbReference type="EMBL" id="KAG9069592.1"/>
    </source>
</evidence>
<feature type="transmembrane region" description="Helical" evidence="9">
    <location>
        <begin position="883"/>
        <end position="900"/>
    </location>
</feature>
<feature type="domain" description="CBS" evidence="10">
    <location>
        <begin position="980"/>
        <end position="1029"/>
    </location>
</feature>
<keyword evidence="6 9" id="KW-0472">Membrane</keyword>
<dbReference type="GO" id="GO:0005794">
    <property type="term" value="C:Golgi apparatus"/>
    <property type="evidence" value="ECO:0007669"/>
    <property type="project" value="TreeGrafter"/>
</dbReference>
<dbReference type="Gene3D" id="1.10.3080.10">
    <property type="entry name" value="Clc chloride channel"/>
    <property type="match status" value="1"/>
</dbReference>
<feature type="compositionally biased region" description="Polar residues" evidence="8">
    <location>
        <begin position="80"/>
        <end position="91"/>
    </location>
</feature>
<dbReference type="SMART" id="SM00116">
    <property type="entry name" value="CBS"/>
    <property type="match status" value="2"/>
</dbReference>
<keyword evidence="7" id="KW-0868">Chloride</keyword>
<dbReference type="CDD" id="cd03684">
    <property type="entry name" value="ClC_3_like"/>
    <property type="match status" value="1"/>
</dbReference>
<keyword evidence="2" id="KW-0813">Transport</keyword>
<feature type="compositionally biased region" description="Low complexity" evidence="8">
    <location>
        <begin position="169"/>
        <end position="185"/>
    </location>
</feature>
<keyword evidence="5" id="KW-0406">Ion transport</keyword>
<proteinExistence type="predicted"/>
<dbReference type="PRINTS" id="PR00762">
    <property type="entry name" value="CLCHANNEL"/>
</dbReference>
<feature type="transmembrane region" description="Helical" evidence="9">
    <location>
        <begin position="411"/>
        <end position="431"/>
    </location>
</feature>
<keyword evidence="4 9" id="KW-1133">Transmembrane helix</keyword>
<evidence type="ECO:0000313" key="12">
    <source>
        <dbReference type="Proteomes" id="UP000707451"/>
    </source>
</evidence>
<feature type="domain" description="CBS" evidence="10">
    <location>
        <begin position="1185"/>
        <end position="1232"/>
    </location>
</feature>
<evidence type="ECO:0000256" key="7">
    <source>
        <dbReference type="ARBA" id="ARBA00023214"/>
    </source>
</evidence>
<feature type="region of interest" description="Disordered" evidence="8">
    <location>
        <begin position="520"/>
        <end position="548"/>
    </location>
</feature>
<dbReference type="PANTHER" id="PTHR45711">
    <property type="entry name" value="CHLORIDE CHANNEL PROTEIN"/>
    <property type="match status" value="1"/>
</dbReference>
<feature type="region of interest" description="Disordered" evidence="8">
    <location>
        <begin position="1"/>
        <end position="329"/>
    </location>
</feature>
<keyword evidence="3 9" id="KW-0812">Transmembrane</keyword>
<feature type="transmembrane region" description="Helical" evidence="9">
    <location>
        <begin position="907"/>
        <end position="930"/>
    </location>
</feature>
<evidence type="ECO:0000256" key="9">
    <source>
        <dbReference type="SAM" id="Phobius"/>
    </source>
</evidence>
<evidence type="ECO:0000256" key="4">
    <source>
        <dbReference type="ARBA" id="ARBA00022989"/>
    </source>
</evidence>
<evidence type="ECO:0000256" key="5">
    <source>
        <dbReference type="ARBA" id="ARBA00023065"/>
    </source>
</evidence>
<dbReference type="InterPro" id="IPR046342">
    <property type="entry name" value="CBS_dom_sf"/>
</dbReference>
<dbReference type="AlphaFoldDB" id="A0A9P7XZS9"/>
<evidence type="ECO:0000256" key="6">
    <source>
        <dbReference type="ARBA" id="ARBA00023136"/>
    </source>
</evidence>
<dbReference type="OrthoDB" id="431497at2759"/>
<dbReference type="Pfam" id="PF00654">
    <property type="entry name" value="Voltage_CLC"/>
    <property type="match status" value="1"/>
</dbReference>
<feature type="transmembrane region" description="Helical" evidence="9">
    <location>
        <begin position="717"/>
        <end position="740"/>
    </location>
</feature>
<name>A0A9P7XZS9_9FUNG</name>
<evidence type="ECO:0000256" key="2">
    <source>
        <dbReference type="ARBA" id="ARBA00022448"/>
    </source>
</evidence>
<feature type="compositionally biased region" description="Polar residues" evidence="8">
    <location>
        <begin position="25"/>
        <end position="45"/>
    </location>
</feature>
<feature type="transmembrane region" description="Helical" evidence="9">
    <location>
        <begin position="615"/>
        <end position="631"/>
    </location>
</feature>
<evidence type="ECO:0000259" key="10">
    <source>
        <dbReference type="SMART" id="SM00116"/>
    </source>
</evidence>
<dbReference type="EMBL" id="JAHRHY010000005">
    <property type="protein sequence ID" value="KAG9069592.1"/>
    <property type="molecule type" value="Genomic_DNA"/>
</dbReference>
<gene>
    <name evidence="11" type="ORF">KI688_010496</name>
</gene>
<feature type="compositionally biased region" description="Low complexity" evidence="8">
    <location>
        <begin position="46"/>
        <end position="55"/>
    </location>
</feature>
<feature type="compositionally biased region" description="Acidic residues" evidence="8">
    <location>
        <begin position="265"/>
        <end position="275"/>
    </location>
</feature>
<organism evidence="11 12">
    <name type="scientific">Linnemannia hyalina</name>
    <dbReference type="NCBI Taxonomy" id="64524"/>
    <lineage>
        <taxon>Eukaryota</taxon>
        <taxon>Fungi</taxon>
        <taxon>Fungi incertae sedis</taxon>
        <taxon>Mucoromycota</taxon>
        <taxon>Mortierellomycotina</taxon>
        <taxon>Mortierellomycetes</taxon>
        <taxon>Mortierellales</taxon>
        <taxon>Mortierellaceae</taxon>
        <taxon>Linnemannia</taxon>
    </lineage>
</organism>
<feature type="compositionally biased region" description="Basic and acidic residues" evidence="8">
    <location>
        <begin position="240"/>
        <end position="251"/>
    </location>
</feature>
<feature type="compositionally biased region" description="Acidic residues" evidence="8">
    <location>
        <begin position="92"/>
        <end position="104"/>
    </location>
</feature>
<evidence type="ECO:0000256" key="3">
    <source>
        <dbReference type="ARBA" id="ARBA00022692"/>
    </source>
</evidence>
<feature type="compositionally biased region" description="Low complexity" evidence="8">
    <location>
        <begin position="128"/>
        <end position="139"/>
    </location>
</feature>
<dbReference type="SUPFAM" id="SSF81340">
    <property type="entry name" value="Clc chloride channel"/>
    <property type="match status" value="1"/>
</dbReference>
<comment type="caution">
    <text evidence="11">The sequence shown here is derived from an EMBL/GenBank/DDBJ whole genome shotgun (WGS) entry which is preliminary data.</text>
</comment>
<dbReference type="InterPro" id="IPR014743">
    <property type="entry name" value="Cl-channel_core"/>
</dbReference>
<feature type="transmembrane region" description="Helical" evidence="9">
    <location>
        <begin position="679"/>
        <end position="696"/>
    </location>
</feature>
<dbReference type="GO" id="GO:0005247">
    <property type="term" value="F:voltage-gated chloride channel activity"/>
    <property type="evidence" value="ECO:0007669"/>
    <property type="project" value="TreeGrafter"/>
</dbReference>
<feature type="transmembrane region" description="Helical" evidence="9">
    <location>
        <begin position="592"/>
        <end position="609"/>
    </location>
</feature>
<feature type="transmembrane region" description="Helical" evidence="9">
    <location>
        <begin position="643"/>
        <end position="667"/>
    </location>
</feature>
<dbReference type="InterPro" id="IPR001807">
    <property type="entry name" value="ClC"/>
</dbReference>
<dbReference type="Proteomes" id="UP000707451">
    <property type="component" value="Unassembled WGS sequence"/>
</dbReference>
<evidence type="ECO:0000256" key="1">
    <source>
        <dbReference type="ARBA" id="ARBA00004141"/>
    </source>
</evidence>
<accession>A0A9P7XZS9</accession>
<evidence type="ECO:0000256" key="8">
    <source>
        <dbReference type="SAM" id="MobiDB-lite"/>
    </source>
</evidence>
<feature type="compositionally biased region" description="Polar residues" evidence="8">
    <location>
        <begin position="117"/>
        <end position="127"/>
    </location>
</feature>
<comment type="subcellular location">
    <subcellularLocation>
        <location evidence="1">Membrane</location>
        <topology evidence="1">Multi-pass membrane protein</topology>
    </subcellularLocation>
</comment>
<feature type="transmembrane region" description="Helical" evidence="9">
    <location>
        <begin position="495"/>
        <end position="514"/>
    </location>
</feature>